<feature type="compositionally biased region" description="Basic and acidic residues" evidence="10">
    <location>
        <begin position="156"/>
        <end position="165"/>
    </location>
</feature>
<dbReference type="AlphaFoldDB" id="A0A0C3SC90"/>
<accession>A0A0C3SC90</accession>
<gene>
    <name evidence="13" type="ORF">PHLGIDRAFT_494544</name>
</gene>
<dbReference type="InterPro" id="IPR048540">
    <property type="entry name" value="Rrn7_cyclin_N"/>
</dbReference>
<keyword evidence="5" id="KW-0862">Zinc</keyword>
<evidence type="ECO:0000256" key="8">
    <source>
        <dbReference type="ARBA" id="ARBA00023163"/>
    </source>
</evidence>
<keyword evidence="8" id="KW-0804">Transcription</keyword>
<name>A0A0C3SC90_PHLG1</name>
<dbReference type="GO" id="GO:0008270">
    <property type="term" value="F:zinc ion binding"/>
    <property type="evidence" value="ECO:0007669"/>
    <property type="project" value="UniProtKB-KW"/>
</dbReference>
<comment type="similarity">
    <text evidence="2">Belongs to the RRN7/TAF1B family.</text>
</comment>
<keyword evidence="14" id="KW-1185">Reference proteome</keyword>
<dbReference type="InterPro" id="IPR048538">
    <property type="entry name" value="Rrn7_cyclin_C"/>
</dbReference>
<dbReference type="HOGENOM" id="CLU_029055_0_0_1"/>
<evidence type="ECO:0000256" key="2">
    <source>
        <dbReference type="ARBA" id="ARBA00006899"/>
    </source>
</evidence>
<dbReference type="STRING" id="745531.A0A0C3SC90"/>
<dbReference type="Pfam" id="PF20644">
    <property type="entry name" value="Rrn7_cyclin_N"/>
    <property type="match status" value="1"/>
</dbReference>
<feature type="domain" description="Rrn7/TAF1B C-terminal cyclin" evidence="12">
    <location>
        <begin position="296"/>
        <end position="474"/>
    </location>
</feature>
<keyword evidence="3" id="KW-0479">Metal-binding</keyword>
<comment type="subcellular location">
    <subcellularLocation>
        <location evidence="1">Nucleus</location>
        <location evidence="1">Nucleolus</location>
    </subcellularLocation>
</comment>
<dbReference type="GO" id="GO:0042790">
    <property type="term" value="P:nucleolar large rRNA transcription by RNA polymerase I"/>
    <property type="evidence" value="ECO:0007669"/>
    <property type="project" value="TreeGrafter"/>
</dbReference>
<feature type="compositionally biased region" description="Acidic residues" evidence="10">
    <location>
        <begin position="178"/>
        <end position="187"/>
    </location>
</feature>
<feature type="domain" description="Rrn7/TAF1B N-terminal cyclin" evidence="11">
    <location>
        <begin position="204"/>
        <end position="276"/>
    </location>
</feature>
<dbReference type="Pfam" id="PF20645">
    <property type="entry name" value="Rrn7_cyclin_C"/>
    <property type="match status" value="1"/>
</dbReference>
<dbReference type="GO" id="GO:0070860">
    <property type="term" value="C:RNA polymerase I core factor complex"/>
    <property type="evidence" value="ECO:0007669"/>
    <property type="project" value="InterPro"/>
</dbReference>
<evidence type="ECO:0000313" key="13">
    <source>
        <dbReference type="EMBL" id="KIP10702.1"/>
    </source>
</evidence>
<evidence type="ECO:0000313" key="14">
    <source>
        <dbReference type="Proteomes" id="UP000053257"/>
    </source>
</evidence>
<evidence type="ECO:0008006" key="15">
    <source>
        <dbReference type="Google" id="ProtNLM"/>
    </source>
</evidence>
<keyword evidence="4" id="KW-0863">Zinc-finger</keyword>
<evidence type="ECO:0000256" key="5">
    <source>
        <dbReference type="ARBA" id="ARBA00022833"/>
    </source>
</evidence>
<evidence type="ECO:0000256" key="4">
    <source>
        <dbReference type="ARBA" id="ARBA00022771"/>
    </source>
</evidence>
<sequence length="584" mass="65553">MPPRRRCAVCGSKQWRKEPSSGLVTCGEGHVLQSYRNETSEVAELGPHTMKKRALKSGRKKREWQSKADPKLYHGERGRYHYYQCLQLLLRRQVAALIGAWALPAQFEAVCRDVWALHLSLLPSPPTAEPYFHATSQYGGRPPEAPGTPPSDGDPAEERGTGAERDVDDAESSAPSSSDEEDEEDPELEKLLRENSAPPSSSSSEDEEDGVQPRPPLHDKQRNPKTTFRPYDSPAGNIAVLMLACWTLRLPVMYMDFKRVIERHDLPYLDPIRFLPENMTLHLTKQTIKALSPQFPPTALHIHGLTSRLAKLIYRTYGILTPEHNAAPLLWRATRALQGTPTLYVLSKKLGRVLSLTLTLHYSLSPVLKRMKMRDPEHHKYDNAPPEVALITTVLVVLKLVYGLDGERRTPQSAEDPACALPNFTEYLAAVEAAGLGERNIEASLYDTAPEALDSVLELDGAAMDRYIDFCQKALLPLKDRRGNSDAPLGTRSQQQPMDAVPSETMKATPVREGSSDLRPGQAFRIYNSQDILGGLPTDYEKLVQRAARWAGVEEGYVLGAMERYEHRLVRWWRDERKAKESDD</sequence>
<keyword evidence="9" id="KW-0539">Nucleus</keyword>
<dbReference type="GO" id="GO:0001164">
    <property type="term" value="F:RNA polymerase I core promoter sequence-specific DNA binding"/>
    <property type="evidence" value="ECO:0007669"/>
    <property type="project" value="InterPro"/>
</dbReference>
<reference evidence="13 14" key="1">
    <citation type="journal article" date="2014" name="PLoS Genet.">
        <title>Analysis of the Phlebiopsis gigantea genome, transcriptome and secretome provides insight into its pioneer colonization strategies of wood.</title>
        <authorList>
            <person name="Hori C."/>
            <person name="Ishida T."/>
            <person name="Igarashi K."/>
            <person name="Samejima M."/>
            <person name="Suzuki H."/>
            <person name="Master E."/>
            <person name="Ferreira P."/>
            <person name="Ruiz-Duenas F.J."/>
            <person name="Held B."/>
            <person name="Canessa P."/>
            <person name="Larrondo L.F."/>
            <person name="Schmoll M."/>
            <person name="Druzhinina I.S."/>
            <person name="Kubicek C.P."/>
            <person name="Gaskell J.A."/>
            <person name="Kersten P."/>
            <person name="St John F."/>
            <person name="Glasner J."/>
            <person name="Sabat G."/>
            <person name="Splinter BonDurant S."/>
            <person name="Syed K."/>
            <person name="Yadav J."/>
            <person name="Mgbeahuruike A.C."/>
            <person name="Kovalchuk A."/>
            <person name="Asiegbu F.O."/>
            <person name="Lackner G."/>
            <person name="Hoffmeister D."/>
            <person name="Rencoret J."/>
            <person name="Gutierrez A."/>
            <person name="Sun H."/>
            <person name="Lindquist E."/>
            <person name="Barry K."/>
            <person name="Riley R."/>
            <person name="Grigoriev I.V."/>
            <person name="Henrissat B."/>
            <person name="Kues U."/>
            <person name="Berka R.M."/>
            <person name="Martinez A.T."/>
            <person name="Covert S.F."/>
            <person name="Blanchette R.A."/>
            <person name="Cullen D."/>
        </authorList>
    </citation>
    <scope>NUCLEOTIDE SEQUENCE [LARGE SCALE GENOMIC DNA]</scope>
    <source>
        <strain evidence="13 14">11061_1 CR5-6</strain>
    </source>
</reference>
<evidence type="ECO:0000259" key="11">
    <source>
        <dbReference type="Pfam" id="PF20644"/>
    </source>
</evidence>
<evidence type="ECO:0000256" key="9">
    <source>
        <dbReference type="ARBA" id="ARBA00023242"/>
    </source>
</evidence>
<dbReference type="EMBL" id="KN840452">
    <property type="protein sequence ID" value="KIP10702.1"/>
    <property type="molecule type" value="Genomic_DNA"/>
</dbReference>
<evidence type="ECO:0000256" key="3">
    <source>
        <dbReference type="ARBA" id="ARBA00022723"/>
    </source>
</evidence>
<dbReference type="Proteomes" id="UP000053257">
    <property type="component" value="Unassembled WGS sequence"/>
</dbReference>
<dbReference type="InterPro" id="IPR033599">
    <property type="entry name" value="TAF1B/Rrn7"/>
</dbReference>
<dbReference type="OrthoDB" id="428577at2759"/>
<evidence type="ECO:0000256" key="1">
    <source>
        <dbReference type="ARBA" id="ARBA00004604"/>
    </source>
</evidence>
<evidence type="ECO:0000256" key="6">
    <source>
        <dbReference type="ARBA" id="ARBA00023015"/>
    </source>
</evidence>
<dbReference type="PANTHER" id="PTHR31576:SF2">
    <property type="entry name" value="TATA BOX-BINDING PROTEIN-ASSOCIATED FACTOR RNA POLYMERASE I SUBUNIT B"/>
    <property type="match status" value="1"/>
</dbReference>
<feature type="region of interest" description="Disordered" evidence="10">
    <location>
        <begin position="132"/>
        <end position="232"/>
    </location>
</feature>
<evidence type="ECO:0000256" key="7">
    <source>
        <dbReference type="ARBA" id="ARBA00023125"/>
    </source>
</evidence>
<dbReference type="PANTHER" id="PTHR31576">
    <property type="entry name" value="TATA BOX-BINDING PROTEIN-ASSOCIATED FACTOR RNA POLYMERASE I SUBUNIT B"/>
    <property type="match status" value="1"/>
</dbReference>
<evidence type="ECO:0000256" key="10">
    <source>
        <dbReference type="SAM" id="MobiDB-lite"/>
    </source>
</evidence>
<keyword evidence="6" id="KW-0805">Transcription regulation</keyword>
<protein>
    <recommendedName>
        <fullName evidence="15">RRN7-type domain-containing protein</fullName>
    </recommendedName>
</protein>
<evidence type="ECO:0000259" key="12">
    <source>
        <dbReference type="Pfam" id="PF20645"/>
    </source>
</evidence>
<keyword evidence="7" id="KW-0238">DNA-binding</keyword>
<organism evidence="13 14">
    <name type="scientific">Phlebiopsis gigantea (strain 11061_1 CR5-6)</name>
    <name type="common">White-rot fungus</name>
    <name type="synonym">Peniophora gigantea</name>
    <dbReference type="NCBI Taxonomy" id="745531"/>
    <lineage>
        <taxon>Eukaryota</taxon>
        <taxon>Fungi</taxon>
        <taxon>Dikarya</taxon>
        <taxon>Basidiomycota</taxon>
        <taxon>Agaricomycotina</taxon>
        <taxon>Agaricomycetes</taxon>
        <taxon>Polyporales</taxon>
        <taxon>Phanerochaetaceae</taxon>
        <taxon>Phlebiopsis</taxon>
    </lineage>
</organism>
<feature type="region of interest" description="Disordered" evidence="10">
    <location>
        <begin position="482"/>
        <end position="516"/>
    </location>
</feature>
<proteinExistence type="inferred from homology"/>